<dbReference type="GO" id="GO:0051539">
    <property type="term" value="F:4 iron, 4 sulfur cluster binding"/>
    <property type="evidence" value="ECO:0007669"/>
    <property type="project" value="TreeGrafter"/>
</dbReference>
<dbReference type="Gene3D" id="3.40.50.300">
    <property type="entry name" value="P-loop containing nucleotide triphosphate hydrolases"/>
    <property type="match status" value="1"/>
</dbReference>
<gene>
    <name evidence="3" type="ORF">Dsin_001977</name>
</gene>
<dbReference type="InterPro" id="IPR033756">
    <property type="entry name" value="YlxH/NBP35"/>
</dbReference>
<name>A0AAE0B4W5_9ROSI</name>
<comment type="caution">
    <text evidence="3">The sequence shown here is derived from an EMBL/GenBank/DDBJ whole genome shotgun (WGS) entry which is preliminary data.</text>
</comment>
<dbReference type="PANTHER" id="PTHR42961">
    <property type="entry name" value="IRON-SULFUR PROTEIN NUBPL"/>
    <property type="match status" value="1"/>
</dbReference>
<dbReference type="GO" id="GO:0005524">
    <property type="term" value="F:ATP binding"/>
    <property type="evidence" value="ECO:0007669"/>
    <property type="project" value="UniProtKB-KW"/>
</dbReference>
<dbReference type="Proteomes" id="UP001281410">
    <property type="component" value="Unassembled WGS sequence"/>
</dbReference>
<dbReference type="PANTHER" id="PTHR42961:SF2">
    <property type="entry name" value="IRON-SULFUR PROTEIN NUBPL"/>
    <property type="match status" value="1"/>
</dbReference>
<evidence type="ECO:0000256" key="2">
    <source>
        <dbReference type="ARBA" id="ARBA00022840"/>
    </source>
</evidence>
<evidence type="ECO:0000313" key="4">
    <source>
        <dbReference type="Proteomes" id="UP001281410"/>
    </source>
</evidence>
<accession>A0AAE0B4W5</accession>
<dbReference type="AlphaFoldDB" id="A0AAE0B4W5"/>
<dbReference type="GO" id="GO:0005739">
    <property type="term" value="C:mitochondrion"/>
    <property type="evidence" value="ECO:0007669"/>
    <property type="project" value="TreeGrafter"/>
</dbReference>
<dbReference type="InterPro" id="IPR044304">
    <property type="entry name" value="NUBPL-like"/>
</dbReference>
<evidence type="ECO:0000313" key="3">
    <source>
        <dbReference type="EMBL" id="KAK3230096.1"/>
    </source>
</evidence>
<sequence length="138" mass="14787">MESAGPLAFATPLVVAAPIGVAALRTKTTALGRRICRSRSSSLHLSLPSSSKPLNPLPLRTFRLIPYFSTTENMRCFICSHCSNPSFIFGEGGTRKVAFEMGLKVGGEIPFEMEIRKGCDDGVVIVSAPESVVSKNIS</sequence>
<keyword evidence="2" id="KW-0067">ATP-binding</keyword>
<dbReference type="Pfam" id="PF10609">
    <property type="entry name" value="ParA"/>
    <property type="match status" value="1"/>
</dbReference>
<dbReference type="EMBL" id="JANJYJ010000001">
    <property type="protein sequence ID" value="KAK3230096.1"/>
    <property type="molecule type" value="Genomic_DNA"/>
</dbReference>
<dbReference type="GO" id="GO:0032981">
    <property type="term" value="P:mitochondrial respiratory chain complex I assembly"/>
    <property type="evidence" value="ECO:0007669"/>
    <property type="project" value="TreeGrafter"/>
</dbReference>
<reference evidence="3" key="1">
    <citation type="journal article" date="2023" name="Plant J.">
        <title>Genome sequences and population genomics provide insights into the demographic history, inbreeding, and mutation load of two 'living fossil' tree species of Dipteronia.</title>
        <authorList>
            <person name="Feng Y."/>
            <person name="Comes H.P."/>
            <person name="Chen J."/>
            <person name="Zhu S."/>
            <person name="Lu R."/>
            <person name="Zhang X."/>
            <person name="Li P."/>
            <person name="Qiu J."/>
            <person name="Olsen K.M."/>
            <person name="Qiu Y."/>
        </authorList>
    </citation>
    <scope>NUCLEOTIDE SEQUENCE</scope>
    <source>
        <strain evidence="3">NBL</strain>
    </source>
</reference>
<keyword evidence="1" id="KW-0547">Nucleotide-binding</keyword>
<evidence type="ECO:0000256" key="1">
    <source>
        <dbReference type="ARBA" id="ARBA00022741"/>
    </source>
</evidence>
<organism evidence="3 4">
    <name type="scientific">Dipteronia sinensis</name>
    <dbReference type="NCBI Taxonomy" id="43782"/>
    <lineage>
        <taxon>Eukaryota</taxon>
        <taxon>Viridiplantae</taxon>
        <taxon>Streptophyta</taxon>
        <taxon>Embryophyta</taxon>
        <taxon>Tracheophyta</taxon>
        <taxon>Spermatophyta</taxon>
        <taxon>Magnoliopsida</taxon>
        <taxon>eudicotyledons</taxon>
        <taxon>Gunneridae</taxon>
        <taxon>Pentapetalae</taxon>
        <taxon>rosids</taxon>
        <taxon>malvids</taxon>
        <taxon>Sapindales</taxon>
        <taxon>Sapindaceae</taxon>
        <taxon>Hippocastanoideae</taxon>
        <taxon>Acereae</taxon>
        <taxon>Dipteronia</taxon>
    </lineage>
</organism>
<dbReference type="GO" id="GO:0016226">
    <property type="term" value="P:iron-sulfur cluster assembly"/>
    <property type="evidence" value="ECO:0007669"/>
    <property type="project" value="InterPro"/>
</dbReference>
<protein>
    <submittedName>
        <fullName evidence="3">Uncharacterized protein</fullName>
    </submittedName>
</protein>
<keyword evidence="4" id="KW-1185">Reference proteome</keyword>
<proteinExistence type="predicted"/>
<dbReference type="InterPro" id="IPR027417">
    <property type="entry name" value="P-loop_NTPase"/>
</dbReference>